<accession>A0A975AY60</accession>
<dbReference type="KEGG" id="saqt:GJV85_00430"/>
<reference evidence="1" key="2">
    <citation type="submission" date="2021-04" db="EMBL/GenBank/DDBJ databases">
        <title>Isolation and characterization of a novel species of the genus Sulfurimonas.</title>
        <authorList>
            <person name="Fukui M."/>
        </authorList>
    </citation>
    <scope>NUCLEOTIDE SEQUENCE</scope>
    <source>
        <strain evidence="1">H1576</strain>
    </source>
</reference>
<evidence type="ECO:0000313" key="1">
    <source>
        <dbReference type="EMBL" id="QSZ40645.1"/>
    </source>
</evidence>
<dbReference type="RefSeq" id="WP_207561924.1">
    <property type="nucleotide sequence ID" value="NZ_CP046072.1"/>
</dbReference>
<name>A0A975AY60_9BACT</name>
<protein>
    <submittedName>
        <fullName evidence="1">Uncharacterized protein</fullName>
    </submittedName>
</protein>
<dbReference type="Proteomes" id="UP000671852">
    <property type="component" value="Chromosome"/>
</dbReference>
<dbReference type="AlphaFoldDB" id="A0A975AY60"/>
<sequence>MNNLNFKTTNDTIETDATSTNPLYTVGTLYETKSNFAYSSEISTTLIPQHADETLTINGVDQQQGVTEQRSMSVTAQIGYWYEGYYLNDSSLHLNFRAIAGMPIWDHTENTDSDTIFEGRGGYNADLVLSIGYTQLFGNELGVMLGYSKIIRNKMSSNSVTVPSGEITNTYLGAYLAF</sequence>
<organism evidence="1 2">
    <name type="scientific">Sulfurimonas aquatica</name>
    <dbReference type="NCBI Taxonomy" id="2672570"/>
    <lineage>
        <taxon>Bacteria</taxon>
        <taxon>Pseudomonadati</taxon>
        <taxon>Campylobacterota</taxon>
        <taxon>Epsilonproteobacteria</taxon>
        <taxon>Campylobacterales</taxon>
        <taxon>Sulfurimonadaceae</taxon>
        <taxon>Sulfurimonas</taxon>
    </lineage>
</organism>
<reference evidence="1" key="1">
    <citation type="submission" date="2019-11" db="EMBL/GenBank/DDBJ databases">
        <authorList>
            <person name="Kojima H."/>
        </authorList>
    </citation>
    <scope>NUCLEOTIDE SEQUENCE</scope>
    <source>
        <strain evidence="1">H1576</strain>
    </source>
</reference>
<gene>
    <name evidence="1" type="ORF">GJV85_00430</name>
</gene>
<evidence type="ECO:0000313" key="2">
    <source>
        <dbReference type="Proteomes" id="UP000671852"/>
    </source>
</evidence>
<proteinExistence type="predicted"/>
<keyword evidence="2" id="KW-1185">Reference proteome</keyword>
<dbReference type="EMBL" id="CP046072">
    <property type="protein sequence ID" value="QSZ40645.1"/>
    <property type="molecule type" value="Genomic_DNA"/>
</dbReference>